<evidence type="ECO:0000256" key="1">
    <source>
        <dbReference type="ARBA" id="ARBA00004752"/>
    </source>
</evidence>
<dbReference type="CDD" id="cd16913">
    <property type="entry name" value="YkuD_like"/>
    <property type="match status" value="1"/>
</dbReference>
<dbReference type="GO" id="GO:0009252">
    <property type="term" value="P:peptidoglycan biosynthetic process"/>
    <property type="evidence" value="ECO:0007669"/>
    <property type="project" value="UniProtKB-UniPathway"/>
</dbReference>
<dbReference type="PANTHER" id="PTHR36699:SF1">
    <property type="entry name" value="L,D-TRANSPEPTIDASE YAFK-RELATED"/>
    <property type="match status" value="1"/>
</dbReference>
<feature type="transmembrane region" description="Helical" evidence="8">
    <location>
        <begin position="21"/>
        <end position="37"/>
    </location>
</feature>
<comment type="similarity">
    <text evidence="2">Belongs to the YkuD family.</text>
</comment>
<keyword evidence="6 7" id="KW-0961">Cell wall biogenesis/degradation</keyword>
<accession>A0A7C3GGX1</accession>
<dbReference type="Pfam" id="PF03734">
    <property type="entry name" value="YkuD"/>
    <property type="match status" value="1"/>
</dbReference>
<name>A0A7C3GGX1_9BACT</name>
<dbReference type="InterPro" id="IPR038063">
    <property type="entry name" value="Transpep_catalytic_dom"/>
</dbReference>
<organism evidence="10">
    <name type="scientific">Thermosulfurimonas dismutans</name>
    <dbReference type="NCBI Taxonomy" id="999894"/>
    <lineage>
        <taxon>Bacteria</taxon>
        <taxon>Pseudomonadati</taxon>
        <taxon>Thermodesulfobacteriota</taxon>
        <taxon>Thermodesulfobacteria</taxon>
        <taxon>Thermodesulfobacteriales</taxon>
        <taxon>Thermodesulfobacteriaceae</taxon>
        <taxon>Thermosulfurimonas</taxon>
    </lineage>
</organism>
<evidence type="ECO:0000313" key="10">
    <source>
        <dbReference type="EMBL" id="HFC97699.1"/>
    </source>
</evidence>
<reference evidence="10" key="1">
    <citation type="journal article" date="2020" name="mSystems">
        <title>Genome- and Community-Level Interaction Insights into Carbon Utilization and Element Cycling Functions of Hydrothermarchaeota in Hydrothermal Sediment.</title>
        <authorList>
            <person name="Zhou Z."/>
            <person name="Liu Y."/>
            <person name="Xu W."/>
            <person name="Pan J."/>
            <person name="Luo Z.H."/>
            <person name="Li M."/>
        </authorList>
    </citation>
    <scope>NUCLEOTIDE SEQUENCE [LARGE SCALE GENOMIC DNA]</scope>
    <source>
        <strain evidence="10">HyVt-483</strain>
    </source>
</reference>
<evidence type="ECO:0000256" key="5">
    <source>
        <dbReference type="ARBA" id="ARBA00022984"/>
    </source>
</evidence>
<keyword evidence="8" id="KW-1133">Transmembrane helix</keyword>
<dbReference type="AlphaFoldDB" id="A0A7C3GGX1"/>
<dbReference type="PROSITE" id="PS52029">
    <property type="entry name" value="LD_TPASE"/>
    <property type="match status" value="1"/>
</dbReference>
<keyword evidence="8" id="KW-0472">Membrane</keyword>
<evidence type="ECO:0000256" key="4">
    <source>
        <dbReference type="ARBA" id="ARBA00022960"/>
    </source>
</evidence>
<dbReference type="Gene3D" id="2.40.440.10">
    <property type="entry name" value="L,D-transpeptidase catalytic domain-like"/>
    <property type="match status" value="1"/>
</dbReference>
<dbReference type="GO" id="GO:0071555">
    <property type="term" value="P:cell wall organization"/>
    <property type="evidence" value="ECO:0007669"/>
    <property type="project" value="UniProtKB-UniRule"/>
</dbReference>
<keyword evidence="4 7" id="KW-0133">Cell shape</keyword>
<dbReference type="PANTHER" id="PTHR36699">
    <property type="entry name" value="LD-TRANSPEPTIDASE"/>
    <property type="match status" value="1"/>
</dbReference>
<protein>
    <submittedName>
        <fullName evidence="10">Murein L,D-transpeptidase</fullName>
    </submittedName>
</protein>
<proteinExistence type="inferred from homology"/>
<dbReference type="GO" id="GO:0008360">
    <property type="term" value="P:regulation of cell shape"/>
    <property type="evidence" value="ECO:0007669"/>
    <property type="project" value="UniProtKB-UniRule"/>
</dbReference>
<dbReference type="EMBL" id="DRMH01000056">
    <property type="protein sequence ID" value="HFC97699.1"/>
    <property type="molecule type" value="Genomic_DNA"/>
</dbReference>
<keyword evidence="5 7" id="KW-0573">Peptidoglycan synthesis</keyword>
<dbReference type="GO" id="GO:0004180">
    <property type="term" value="F:carboxypeptidase activity"/>
    <property type="evidence" value="ECO:0007669"/>
    <property type="project" value="UniProtKB-ARBA"/>
</dbReference>
<comment type="pathway">
    <text evidence="1 7">Cell wall biogenesis; peptidoglycan biosynthesis.</text>
</comment>
<evidence type="ECO:0000256" key="3">
    <source>
        <dbReference type="ARBA" id="ARBA00022679"/>
    </source>
</evidence>
<dbReference type="UniPathway" id="UPA00219"/>
<evidence type="ECO:0000256" key="7">
    <source>
        <dbReference type="PROSITE-ProRule" id="PRU01373"/>
    </source>
</evidence>
<feature type="domain" description="L,D-TPase catalytic" evidence="9">
    <location>
        <begin position="54"/>
        <end position="209"/>
    </location>
</feature>
<evidence type="ECO:0000259" key="9">
    <source>
        <dbReference type="PROSITE" id="PS52029"/>
    </source>
</evidence>
<dbReference type="Proteomes" id="UP000886043">
    <property type="component" value="Unassembled WGS sequence"/>
</dbReference>
<feature type="active site" description="Nucleophile" evidence="7">
    <location>
        <position position="185"/>
    </location>
</feature>
<keyword evidence="3" id="KW-0808">Transferase</keyword>
<evidence type="ECO:0000256" key="6">
    <source>
        <dbReference type="ARBA" id="ARBA00023316"/>
    </source>
</evidence>
<keyword evidence="8" id="KW-0812">Transmembrane</keyword>
<dbReference type="InterPro" id="IPR005490">
    <property type="entry name" value="LD_TPept_cat_dom"/>
</dbReference>
<dbReference type="GO" id="GO:0016740">
    <property type="term" value="F:transferase activity"/>
    <property type="evidence" value="ECO:0007669"/>
    <property type="project" value="UniProtKB-KW"/>
</dbReference>
<dbReference type="SUPFAM" id="SSF141523">
    <property type="entry name" value="L,D-transpeptidase catalytic domain-like"/>
    <property type="match status" value="1"/>
</dbReference>
<evidence type="ECO:0000256" key="8">
    <source>
        <dbReference type="SAM" id="Phobius"/>
    </source>
</evidence>
<evidence type="ECO:0000256" key="2">
    <source>
        <dbReference type="ARBA" id="ARBA00005992"/>
    </source>
</evidence>
<sequence length="354" mass="40205">MGITDRKFKTSNAGKPVKNRNYLLLTGIIFFLTISITDKFSFSPEKALGKDLGRYVVVEKSTRRVSLYQGGRLVAVFPCSLGLDAESPKREKGDMATPEGLYRVYAKHPSRNYYLFIELDYPNLKDIFRARWEGRISEREFRAYLQARWRGKIRAGSLGYAVGLHGGGLFRRGGSRSLRDWTHGCIALRNKDIQKVYSFVRIGTPVLIYDRRRPLVETLAEIVPLRFRPRELEGRVRFSFPDTGLGVEIFFSEKRNGLRTLEIVGRSLSTGKMLFYIRDLNGNGRLDPLDSMFSRVEAWPGGYAALQTLIIDDLPRQVLNLLKENSGEWSLVEDGDHHRYPLHEGPGRGASGPG</sequence>
<gene>
    <name evidence="10" type="ORF">ENJ40_04465</name>
</gene>
<comment type="caution">
    <text evidence="10">The sequence shown here is derived from an EMBL/GenBank/DDBJ whole genome shotgun (WGS) entry which is preliminary data.</text>
</comment>
<feature type="active site" description="Proton donor/acceptor" evidence="7">
    <location>
        <position position="165"/>
    </location>
</feature>